<feature type="transmembrane region" description="Helical" evidence="1">
    <location>
        <begin position="154"/>
        <end position="174"/>
    </location>
</feature>
<evidence type="ECO:0000313" key="3">
    <source>
        <dbReference type="Proteomes" id="UP000002071"/>
    </source>
</evidence>
<feature type="transmembrane region" description="Helical" evidence="1">
    <location>
        <begin position="89"/>
        <end position="108"/>
    </location>
</feature>
<dbReference type="EMBL" id="CP001687">
    <property type="protein sequence ID" value="ACV12220.1"/>
    <property type="molecule type" value="Genomic_DNA"/>
</dbReference>
<protein>
    <submittedName>
        <fullName evidence="2">Uncharacterized protein</fullName>
    </submittedName>
</protein>
<organism evidence="2 3">
    <name type="scientific">Halorhabdus utahensis (strain DSM 12940 / JCM 11049 / AX-2)</name>
    <dbReference type="NCBI Taxonomy" id="519442"/>
    <lineage>
        <taxon>Archaea</taxon>
        <taxon>Methanobacteriati</taxon>
        <taxon>Methanobacteriota</taxon>
        <taxon>Stenosarchaea group</taxon>
        <taxon>Halobacteria</taxon>
        <taxon>Halobacteriales</taxon>
        <taxon>Haloarculaceae</taxon>
        <taxon>Halorhabdus</taxon>
    </lineage>
</organism>
<dbReference type="Proteomes" id="UP000002071">
    <property type="component" value="Chromosome"/>
</dbReference>
<keyword evidence="1" id="KW-0472">Membrane</keyword>
<keyword evidence="1" id="KW-1133">Transmembrane helix</keyword>
<dbReference type="OrthoDB" id="300006at2157"/>
<dbReference type="KEGG" id="hut:Huta_2052"/>
<dbReference type="HOGENOM" id="CLU_562161_0_0_2"/>
<dbReference type="Gene3D" id="3.40.50.300">
    <property type="entry name" value="P-loop containing nucleotide triphosphate hydrolases"/>
    <property type="match status" value="1"/>
</dbReference>
<sequence>MANNIINYVRKSREKLLLLGYFILILVLSWPVSQMLGNGWWNSNIVRSIFDLRLLFGVELEPISVAIFGVFVGLLILMTIDPKKRIQAVLLWIGLAIALLGLQARGLFLPNVSFVASFPWLLGGTAAGLILGGGRDLFKVHTAQAFEFRRASQMLFYLLAAFTIVSLLELHVQYPEILNVTSETVELQQIQSPTIGLNDDSLVSNLAFSGLFLVVVKRFVQYDAEKNFFILGPRASGKSLFLIGAYLEALEWSSQDNSDTPLKPTEDLMSMIEALDQNNSEWIVEATGRGELKELGFQYVHGSVFPTNVSLSGVDYAGEYLSRLPDAITGAVSEEDLDTTTQRLRDGVDEADTLMFVVDVERFVDNQPLEISEYFSILQATNGKDVMIIATKADHLAEEFEQEQGLEPHLYFDEFKQYVNTRLRESENVNSLITETSGAEIHPVYYQTTIDDNGNRVPMRDSSGSVTTVGFNELLEEVGRRA</sequence>
<evidence type="ECO:0000313" key="2">
    <source>
        <dbReference type="EMBL" id="ACV12220.1"/>
    </source>
</evidence>
<feature type="transmembrane region" description="Helical" evidence="1">
    <location>
        <begin position="114"/>
        <end position="133"/>
    </location>
</feature>
<dbReference type="SUPFAM" id="SSF52540">
    <property type="entry name" value="P-loop containing nucleoside triphosphate hydrolases"/>
    <property type="match status" value="1"/>
</dbReference>
<evidence type="ECO:0000256" key="1">
    <source>
        <dbReference type="SAM" id="Phobius"/>
    </source>
</evidence>
<dbReference type="STRING" id="519442.Huta_2052"/>
<keyword evidence="3" id="KW-1185">Reference proteome</keyword>
<dbReference type="eggNOG" id="arCOG06794">
    <property type="taxonomic scope" value="Archaea"/>
</dbReference>
<accession>C7NTN0</accession>
<reference evidence="2 3" key="1">
    <citation type="journal article" date="2009" name="Stand. Genomic Sci.">
        <title>Complete genome sequence of Halorhabdus utahensis type strain (AX-2).</title>
        <authorList>
            <person name="Anderson I."/>
            <person name="Tindall B.J."/>
            <person name="Pomrenke H."/>
            <person name="Goker M."/>
            <person name="Lapidus A."/>
            <person name="Nolan M."/>
            <person name="Copeland A."/>
            <person name="Glavina Del Rio T."/>
            <person name="Chen F."/>
            <person name="Tice H."/>
            <person name="Cheng J.F."/>
            <person name="Lucas S."/>
            <person name="Chertkov O."/>
            <person name="Bruce D."/>
            <person name="Brettin T."/>
            <person name="Detter J.C."/>
            <person name="Han C."/>
            <person name="Goodwin L."/>
            <person name="Land M."/>
            <person name="Hauser L."/>
            <person name="Chang Y.J."/>
            <person name="Jeffries C.D."/>
            <person name="Pitluck S."/>
            <person name="Pati A."/>
            <person name="Mavromatis K."/>
            <person name="Ivanova N."/>
            <person name="Ovchinnikova G."/>
            <person name="Chen A."/>
            <person name="Palaniappan K."/>
            <person name="Chain P."/>
            <person name="Rohde M."/>
            <person name="Bristow J."/>
            <person name="Eisen J.A."/>
            <person name="Markowitz V."/>
            <person name="Hugenholtz P."/>
            <person name="Kyrpides N.C."/>
            <person name="Klenk H.P."/>
        </authorList>
    </citation>
    <scope>NUCLEOTIDE SEQUENCE [LARGE SCALE GENOMIC DNA]</scope>
    <source>
        <strain evidence="3">DSM 12940 / JCM 11049 / AX-2</strain>
    </source>
</reference>
<dbReference type="InterPro" id="IPR027417">
    <property type="entry name" value="P-loop_NTPase"/>
</dbReference>
<feature type="transmembrane region" description="Helical" evidence="1">
    <location>
        <begin position="16"/>
        <end position="33"/>
    </location>
</feature>
<keyword evidence="1" id="KW-0812">Transmembrane</keyword>
<proteinExistence type="predicted"/>
<name>C7NTN0_HALUD</name>
<gene>
    <name evidence="2" type="ordered locus">Huta_2052</name>
</gene>
<dbReference type="AlphaFoldDB" id="C7NTN0"/>
<feature type="transmembrane region" description="Helical" evidence="1">
    <location>
        <begin position="53"/>
        <end position="77"/>
    </location>
</feature>